<accession>A0AC34QAF1</accession>
<name>A0AC34QAF1_9BILA</name>
<evidence type="ECO:0000313" key="2">
    <source>
        <dbReference type="WBParaSite" id="JU765_v2.g14556.t1"/>
    </source>
</evidence>
<organism evidence="1 2">
    <name type="scientific">Panagrolaimus sp. JU765</name>
    <dbReference type="NCBI Taxonomy" id="591449"/>
    <lineage>
        <taxon>Eukaryota</taxon>
        <taxon>Metazoa</taxon>
        <taxon>Ecdysozoa</taxon>
        <taxon>Nematoda</taxon>
        <taxon>Chromadorea</taxon>
        <taxon>Rhabditida</taxon>
        <taxon>Tylenchina</taxon>
        <taxon>Panagrolaimomorpha</taxon>
        <taxon>Panagrolaimoidea</taxon>
        <taxon>Panagrolaimidae</taxon>
        <taxon>Panagrolaimus</taxon>
    </lineage>
</organism>
<sequence length="1028" mass="117477">MHRYLFILGVVVHLVLFYSIFDIYYKSPLVKGTTPQPITNGVAPAKRVFIFSADGLRSSAFFANPDKSPFLHRIIRDGLGVWGISKSHVPTESRPGHVAMLAGFYEDVSAVTLGWKHNPVTFDSVFNQSRFSYMWGSPDILPMFSHELNHSRSEMYTHEEEDFASSDAANLDRWVFERVETLFKRFENDEKLKQNLKLDRQIFFLHLLGVWGISKSHVPTESRPGHVAMLAGFYEDVSAVTLGWKHNPVTFDSVFNQSRFSYMWGSPDILPMFSHELNHSRSEMYTHEEEDFASSDAANLDRWVFERVETLFKRSENDEKLKQNLELDRQIFFLHLLGLDTNGHGFKPNSDKYLDNIRIVDEGIKNMSKLVDDYFGDKETAFLFTSDHGMTDWGSHGSGTDDEILTPFVAWGAGIHKKRGKSVINQVDVAPFISALLGIAVPMNSVGVLPLEFLDGQPQYKFQASCANLKQMVVQYNIRRTERETNSLPYLFRDFPGFKLSVLDKVQEQIYELKAQRRLDQAARFCNEWVPRVRDALIYFHRYQRFSLGTAVAFLFLTWNFTLYAVFSRSSKSPPIESATFVPNKAWTVLLAVSSLLIFYQRLAITNYLYYLLPVYLSSFCWNIGYLPDLSVSALIQKLTILKREDFQNFAVLTVYPIFIFVFALTIFVSAFFQRSVLSLMLIFIAFLPFIHGNRIFPWNYLWTASCLTLAIFPQLETVGKTPIPFLVILAPFLAVTLVAFINRIKPSNNLVFNNLPFILASAGTVILISNFCHSAPFLVKLASWSSLPSAFLLPLLASQNLAERLVCWLAALFLPYSLLTLAYESIFVLVFSVLLFTYVRLEYSHISDDQFFQLEVKSVVSNLDLDVHGSFAPKEWQRAFILITLTLLAFFGTGNIASLNSFNPTFLRNFITIFSPFTMATLLVLKIAIPFLLTALAYAAILHSERRTFIRLSILLMIITDSMAMAFFFFLKDEGSWLEIGISISNYVISMVSSTIVFFLLHLANWLLPLTLEELAQKWKKKSDLDA</sequence>
<reference evidence="2" key="1">
    <citation type="submission" date="2022-11" db="UniProtKB">
        <authorList>
            <consortium name="WormBaseParasite"/>
        </authorList>
    </citation>
    <scope>IDENTIFICATION</scope>
</reference>
<dbReference type="WBParaSite" id="JU765_v2.g14556.t1">
    <property type="protein sequence ID" value="JU765_v2.g14556.t1"/>
    <property type="gene ID" value="JU765_v2.g14556"/>
</dbReference>
<dbReference type="Proteomes" id="UP000887576">
    <property type="component" value="Unplaced"/>
</dbReference>
<protein>
    <submittedName>
        <fullName evidence="2">GPI ethanolamine phosphate transferase 1</fullName>
    </submittedName>
</protein>
<evidence type="ECO:0000313" key="1">
    <source>
        <dbReference type="Proteomes" id="UP000887576"/>
    </source>
</evidence>
<proteinExistence type="predicted"/>